<dbReference type="InParanoid" id="A0A7M6UGB3"/>
<dbReference type="CTD" id="48338"/>
<comment type="subunit">
    <text evidence="1">Homodimer.</text>
</comment>
<dbReference type="PANTHER" id="PTHR43969:SF9">
    <property type="entry name" value="GLUTATHIONE S TRANSFERASE D10, ISOFORM A-RELATED"/>
    <property type="match status" value="1"/>
</dbReference>
<evidence type="ECO:0000313" key="4">
    <source>
        <dbReference type="EnsemblMetazoa" id="NP_001165915"/>
    </source>
</evidence>
<evidence type="ECO:0000259" key="2">
    <source>
        <dbReference type="PROSITE" id="PS50404"/>
    </source>
</evidence>
<proteinExistence type="predicted"/>
<dbReference type="SUPFAM" id="SSF52833">
    <property type="entry name" value="Thioredoxin-like"/>
    <property type="match status" value="1"/>
</dbReference>
<dbReference type="GeneID" id="100124284"/>
<dbReference type="Gene3D" id="1.20.1050.10">
    <property type="match status" value="1"/>
</dbReference>
<dbReference type="InterPro" id="IPR036282">
    <property type="entry name" value="Glutathione-S-Trfase_C_sf"/>
</dbReference>
<dbReference type="SFLD" id="SFLDS00019">
    <property type="entry name" value="Glutathione_Transferase_(cytos"/>
    <property type="match status" value="1"/>
</dbReference>
<dbReference type="EnsemblMetazoa" id="NM_001172444">
    <property type="protein sequence ID" value="NP_001165915"/>
    <property type="gene ID" value="GeneID_100124284"/>
</dbReference>
<dbReference type="InterPro" id="IPR004045">
    <property type="entry name" value="Glutathione_S-Trfase_N"/>
</dbReference>
<accession>A0A7M6UGB3</accession>
<protein>
    <submittedName>
        <fullName evidence="4">Uncharacterized protein</fullName>
    </submittedName>
</protein>
<dbReference type="PROSITE" id="PS50405">
    <property type="entry name" value="GST_CTER"/>
    <property type="match status" value="1"/>
</dbReference>
<dbReference type="Gene3D" id="3.40.30.10">
    <property type="entry name" value="Glutaredoxin"/>
    <property type="match status" value="1"/>
</dbReference>
<dbReference type="SUPFAM" id="SSF47616">
    <property type="entry name" value="GST C-terminal domain-like"/>
    <property type="match status" value="1"/>
</dbReference>
<dbReference type="InterPro" id="IPR010987">
    <property type="entry name" value="Glutathione-S-Trfase_C-like"/>
</dbReference>
<dbReference type="FunFam" id="1.20.1050.10:FF:000007">
    <property type="entry name" value="Glutathione S-transferase 1-1"/>
    <property type="match status" value="1"/>
</dbReference>
<dbReference type="InterPro" id="IPR040079">
    <property type="entry name" value="Glutathione_S-Trfase"/>
</dbReference>
<dbReference type="SFLD" id="SFLDG00358">
    <property type="entry name" value="Main_(cytGST)"/>
    <property type="match status" value="1"/>
</dbReference>
<dbReference type="RefSeq" id="NP_001165915.1">
    <property type="nucleotide sequence ID" value="NM_001172444.1"/>
</dbReference>
<dbReference type="PROSITE" id="PS51354">
    <property type="entry name" value="GLUTAREDOXIN_2"/>
    <property type="match status" value="1"/>
</dbReference>
<feature type="domain" description="GST N-terminal" evidence="2">
    <location>
        <begin position="1"/>
        <end position="82"/>
    </location>
</feature>
<dbReference type="GO" id="GO:0004364">
    <property type="term" value="F:glutathione transferase activity"/>
    <property type="evidence" value="ECO:0007669"/>
    <property type="project" value="TreeGrafter"/>
</dbReference>
<evidence type="ECO:0000313" key="5">
    <source>
        <dbReference type="Proteomes" id="UP000002358"/>
    </source>
</evidence>
<dbReference type="KEGG" id="nvi:100124284"/>
<dbReference type="RefSeq" id="XP_031787492.1">
    <property type="nucleotide sequence ID" value="XM_031931632.1"/>
</dbReference>
<dbReference type="SFLD" id="SFLDG01153">
    <property type="entry name" value="Main.4:_Theta-like"/>
    <property type="match status" value="1"/>
</dbReference>
<dbReference type="Pfam" id="PF13417">
    <property type="entry name" value="GST_N_3"/>
    <property type="match status" value="1"/>
</dbReference>
<dbReference type="FunFam" id="3.40.30.10:FF:000034">
    <property type="entry name" value="glutathione S-transferase 1"/>
    <property type="match status" value="1"/>
</dbReference>
<dbReference type="OrthoDB" id="2309723at2759"/>
<dbReference type="EnsemblMetazoa" id="XM_031931632">
    <property type="protein sequence ID" value="XP_031787492"/>
    <property type="gene ID" value="GeneID_100124284"/>
</dbReference>
<dbReference type="PANTHER" id="PTHR43969">
    <property type="entry name" value="GLUTATHIONE S TRANSFERASE D10, ISOFORM A-RELATED"/>
    <property type="match status" value="1"/>
</dbReference>
<dbReference type="SMR" id="A0A7M6UGB3"/>
<dbReference type="CDD" id="cd03045">
    <property type="entry name" value="GST_N_Delta_Epsilon"/>
    <property type="match status" value="1"/>
</dbReference>
<dbReference type="CDD" id="cd03177">
    <property type="entry name" value="GST_C_Delta_Epsilon"/>
    <property type="match status" value="1"/>
</dbReference>
<sequence>MTIDLYYFPPSPPCSSVRMLAKHLGVHLNLKSLNPLKGETMKASFRKINPQHTIPTIDDNGFILWESRPIMAYLVMKYAKNDSLYPKEPESRALVEQRLYFDIGTLYQNILGYHAPVIMGKMDSPPEQLLAPMERAFEVLDGYLQNSQFVAGDELTIADFGIVVSVSLAKGCGFDIGRYDNVAAWHERCKKAMDKYGFEEINEAGSRTLGGFYKANLKA</sequence>
<evidence type="ECO:0000259" key="3">
    <source>
        <dbReference type="PROSITE" id="PS50405"/>
    </source>
</evidence>
<keyword evidence="5" id="KW-1185">Reference proteome</keyword>
<dbReference type="GO" id="GO:0006749">
    <property type="term" value="P:glutathione metabolic process"/>
    <property type="evidence" value="ECO:0007669"/>
    <property type="project" value="TreeGrafter"/>
</dbReference>
<name>A0A7M6UGB3_NASVI</name>
<dbReference type="PROSITE" id="PS50404">
    <property type="entry name" value="GST_NTER"/>
    <property type="match status" value="1"/>
</dbReference>
<organism evidence="4 5">
    <name type="scientific">Nasonia vitripennis</name>
    <name type="common">Parasitic wasp</name>
    <dbReference type="NCBI Taxonomy" id="7425"/>
    <lineage>
        <taxon>Eukaryota</taxon>
        <taxon>Metazoa</taxon>
        <taxon>Ecdysozoa</taxon>
        <taxon>Arthropoda</taxon>
        <taxon>Hexapoda</taxon>
        <taxon>Insecta</taxon>
        <taxon>Pterygota</taxon>
        <taxon>Neoptera</taxon>
        <taxon>Endopterygota</taxon>
        <taxon>Hymenoptera</taxon>
        <taxon>Apocrita</taxon>
        <taxon>Proctotrupomorpha</taxon>
        <taxon>Chalcidoidea</taxon>
        <taxon>Pteromalidae</taxon>
        <taxon>Pteromalinae</taxon>
        <taxon>Nasonia</taxon>
    </lineage>
</organism>
<evidence type="ECO:0000256" key="1">
    <source>
        <dbReference type="ARBA" id="ARBA00011738"/>
    </source>
</evidence>
<dbReference type="Proteomes" id="UP000002358">
    <property type="component" value="Chromosome 5"/>
</dbReference>
<dbReference type="Pfam" id="PF13410">
    <property type="entry name" value="GST_C_2"/>
    <property type="match status" value="1"/>
</dbReference>
<dbReference type="InterPro" id="IPR036249">
    <property type="entry name" value="Thioredoxin-like_sf"/>
</dbReference>
<feature type="domain" description="GST C-terminal" evidence="3">
    <location>
        <begin position="88"/>
        <end position="212"/>
    </location>
</feature>
<dbReference type="AlphaFoldDB" id="A0A7M6UGB3"/>
<reference evidence="4" key="1">
    <citation type="submission" date="2021-01" db="UniProtKB">
        <authorList>
            <consortium name="EnsemblMetazoa"/>
        </authorList>
    </citation>
    <scope>IDENTIFICATION</scope>
</reference>